<proteinExistence type="predicted"/>
<evidence type="ECO:0000259" key="2">
    <source>
        <dbReference type="Pfam" id="PF07589"/>
    </source>
</evidence>
<dbReference type="NCBIfam" id="TIGR02595">
    <property type="entry name" value="PEP_CTERM"/>
    <property type="match status" value="1"/>
</dbReference>
<dbReference type="Proteomes" id="UP000431684">
    <property type="component" value="Unassembled WGS sequence"/>
</dbReference>
<protein>
    <submittedName>
        <fullName evidence="3">PEP-CTERM sorting domain-containing protein</fullName>
    </submittedName>
</protein>
<accession>A0A6I3XDS8</accession>
<sequence>MMKSTALLIAALVAPFAMPAAGAAPAVTATISYSQFKFSVVDLTPDDGVAAGFSLTRSHSEVAMQFIDSAGKYVGLSRNYADIAHEAVSLTHEGKELTVTATGAGSTASAIIPSAYAPRGQATMASTSTWEFTLAPNSLLVLTGEATLNVGISEVLSGQLRASTEFSGLGVLGSDTDTPSSSTFSYLHTTQFGQQGDLNTGFGLSLSNFSDSSQQGIFRLNTHNFARVFTAATPPPVPEPATYMMLVCGLVAMAVSARRRRASAGT</sequence>
<feature type="domain" description="Ice-binding protein C-terminal" evidence="2">
    <location>
        <begin position="236"/>
        <end position="260"/>
    </location>
</feature>
<evidence type="ECO:0000313" key="3">
    <source>
        <dbReference type="EMBL" id="MUI15094.1"/>
    </source>
</evidence>
<dbReference type="AlphaFoldDB" id="A0A6I3XDS8"/>
<gene>
    <name evidence="3" type="ORF">GJV26_21880</name>
</gene>
<name>A0A6I3XDS8_9BURK</name>
<dbReference type="InterPro" id="IPR013424">
    <property type="entry name" value="Ice-binding_C"/>
</dbReference>
<reference evidence="3 4" key="1">
    <citation type="submission" date="2019-11" db="EMBL/GenBank/DDBJ databases">
        <title>Draft Genome Sequences of Six Type Strains of the Genus Massilia.</title>
        <authorList>
            <person name="Miess H."/>
            <person name="Frediansyah A."/>
            <person name="Goeker M."/>
            <person name="Gross H."/>
        </authorList>
    </citation>
    <scope>NUCLEOTIDE SEQUENCE [LARGE SCALE GENOMIC DNA]</scope>
    <source>
        <strain evidence="3 4">DSM 17513</strain>
    </source>
</reference>
<keyword evidence="4" id="KW-1185">Reference proteome</keyword>
<organism evidence="3 4">
    <name type="scientific">Pseudoduganella dura</name>
    <dbReference type="NCBI Taxonomy" id="321982"/>
    <lineage>
        <taxon>Bacteria</taxon>
        <taxon>Pseudomonadati</taxon>
        <taxon>Pseudomonadota</taxon>
        <taxon>Betaproteobacteria</taxon>
        <taxon>Burkholderiales</taxon>
        <taxon>Oxalobacteraceae</taxon>
        <taxon>Telluria group</taxon>
        <taxon>Pseudoduganella</taxon>
    </lineage>
</organism>
<comment type="caution">
    <text evidence="3">The sequence shown here is derived from an EMBL/GenBank/DDBJ whole genome shotgun (WGS) entry which is preliminary data.</text>
</comment>
<keyword evidence="1" id="KW-0732">Signal</keyword>
<dbReference type="RefSeq" id="WP_155710822.1">
    <property type="nucleotide sequence ID" value="NZ_BMWU01000025.1"/>
</dbReference>
<dbReference type="Pfam" id="PF07589">
    <property type="entry name" value="PEP-CTERM"/>
    <property type="match status" value="1"/>
</dbReference>
<dbReference type="EMBL" id="WNWM01000002">
    <property type="protein sequence ID" value="MUI15094.1"/>
    <property type="molecule type" value="Genomic_DNA"/>
</dbReference>
<feature type="signal peptide" evidence="1">
    <location>
        <begin position="1"/>
        <end position="23"/>
    </location>
</feature>
<evidence type="ECO:0000313" key="4">
    <source>
        <dbReference type="Proteomes" id="UP000431684"/>
    </source>
</evidence>
<evidence type="ECO:0000256" key="1">
    <source>
        <dbReference type="SAM" id="SignalP"/>
    </source>
</evidence>
<feature type="chain" id="PRO_5026203211" evidence="1">
    <location>
        <begin position="24"/>
        <end position="266"/>
    </location>
</feature>